<comment type="caution">
    <text evidence="2">The sequence shown here is derived from an EMBL/GenBank/DDBJ whole genome shotgun (WGS) entry which is preliminary data.</text>
</comment>
<dbReference type="Proteomes" id="UP000265703">
    <property type="component" value="Unassembled WGS sequence"/>
</dbReference>
<evidence type="ECO:0000313" key="2">
    <source>
        <dbReference type="EMBL" id="RIA85370.1"/>
    </source>
</evidence>
<accession>A0A397SGK1</accession>
<organism evidence="2 3">
    <name type="scientific">Glomus cerebriforme</name>
    <dbReference type="NCBI Taxonomy" id="658196"/>
    <lineage>
        <taxon>Eukaryota</taxon>
        <taxon>Fungi</taxon>
        <taxon>Fungi incertae sedis</taxon>
        <taxon>Mucoromycota</taxon>
        <taxon>Glomeromycotina</taxon>
        <taxon>Glomeromycetes</taxon>
        <taxon>Glomerales</taxon>
        <taxon>Glomeraceae</taxon>
        <taxon>Glomus</taxon>
    </lineage>
</organism>
<proteinExistence type="predicted"/>
<protein>
    <submittedName>
        <fullName evidence="2">Uncharacterized protein</fullName>
    </submittedName>
</protein>
<feature type="coiled-coil region" evidence="1">
    <location>
        <begin position="71"/>
        <end position="109"/>
    </location>
</feature>
<sequence>MSPLNSQENKVLSAAAKLNKDEQKFIFVTKKDIIFNNLRYMKENNENWTVNNESCLDEFFANYGLIPITKLQEASEEIKELRFENDFLKSKLNQEVDKIDERFKSLKLEYQNEDELFKVKNKKKNISSSNASQKEMFNHIINYINRIKTDRYKEDFKDFFNTKLKYDQLKENGDRKLIIKNLLLSMKGHASAELSKTYLNFYYFMNSYDDKKDFESDLKETCEKFSSIYYKKKNVTCRARFSVCKGGN</sequence>
<evidence type="ECO:0000256" key="1">
    <source>
        <dbReference type="SAM" id="Coils"/>
    </source>
</evidence>
<reference evidence="2 3" key="1">
    <citation type="submission" date="2018-06" db="EMBL/GenBank/DDBJ databases">
        <title>Comparative genomics reveals the genomic features of Rhizophagus irregularis, R. cerebriforme, R. diaphanum and Gigaspora rosea, and their symbiotic lifestyle signature.</title>
        <authorList>
            <person name="Morin E."/>
            <person name="San Clemente H."/>
            <person name="Chen E.C.H."/>
            <person name="De La Providencia I."/>
            <person name="Hainaut M."/>
            <person name="Kuo A."/>
            <person name="Kohler A."/>
            <person name="Murat C."/>
            <person name="Tang N."/>
            <person name="Roy S."/>
            <person name="Loubradou J."/>
            <person name="Henrissat B."/>
            <person name="Grigoriev I.V."/>
            <person name="Corradi N."/>
            <person name="Roux C."/>
            <person name="Martin F.M."/>
        </authorList>
    </citation>
    <scope>NUCLEOTIDE SEQUENCE [LARGE SCALE GENOMIC DNA]</scope>
    <source>
        <strain evidence="2 3">DAOM 227022</strain>
    </source>
</reference>
<name>A0A397SGK1_9GLOM</name>
<keyword evidence="1" id="KW-0175">Coiled coil</keyword>
<evidence type="ECO:0000313" key="3">
    <source>
        <dbReference type="Proteomes" id="UP000265703"/>
    </source>
</evidence>
<dbReference type="EMBL" id="QKYT01000430">
    <property type="protein sequence ID" value="RIA85370.1"/>
    <property type="molecule type" value="Genomic_DNA"/>
</dbReference>
<keyword evidence="3" id="KW-1185">Reference proteome</keyword>
<dbReference type="AlphaFoldDB" id="A0A397SGK1"/>
<gene>
    <name evidence="2" type="ORF">C1645_830890</name>
</gene>